<comment type="caution">
    <text evidence="1">The sequence shown here is derived from an EMBL/GenBank/DDBJ whole genome shotgun (WGS) entry which is preliminary data.</text>
</comment>
<proteinExistence type="predicted"/>
<dbReference type="EMBL" id="JBIUGF010000015">
    <property type="protein sequence ID" value="MFJ1337904.1"/>
    <property type="molecule type" value="Genomic_DNA"/>
</dbReference>
<keyword evidence="2" id="KW-1185">Reference proteome</keyword>
<sequence>MRSLIGYLVCLVVAATIAFAFAPRSAPEPGEQPLRTDRVQINALLKLGERVVAVGERGSILLSDDQGVSWQAAVLQPQRNVALTALVDLGQQRVLAVGHDGWILRSSDGGSHWQEVRHDDSLGEPLLGAWSAGGERVLAYGSFGKFYQSDDAGLSWHNLALEVDSAHLNSMDGGTDGRRMLVGEQGLVLRSRDAGQHWQTLPAFYNGSLFGVVRLSADLWVSYGMRGHVFVSQDFGDSWRPLKVGNSLPLYGHVRLPEQGGLLIVGAGGSLVRLDGRGQLVGVGRLAGLGTLTSAVILGSRLLVGGERGVFQDSGGSVAALGK</sequence>
<accession>A0ACC7LTI0</accession>
<name>A0ACC7LTI0_9PSED</name>
<evidence type="ECO:0000313" key="1">
    <source>
        <dbReference type="EMBL" id="MFJ1337904.1"/>
    </source>
</evidence>
<organism evidence="1 2">
    <name type="scientific">Pseudomonas caricapapayae</name>
    <dbReference type="NCBI Taxonomy" id="46678"/>
    <lineage>
        <taxon>Bacteria</taxon>
        <taxon>Pseudomonadati</taxon>
        <taxon>Pseudomonadota</taxon>
        <taxon>Gammaproteobacteria</taxon>
        <taxon>Pseudomonadales</taxon>
        <taxon>Pseudomonadaceae</taxon>
        <taxon>Pseudomonas</taxon>
    </lineage>
</organism>
<gene>
    <name evidence="1" type="ORF">ACIKP7_07155</name>
</gene>
<evidence type="ECO:0000313" key="2">
    <source>
        <dbReference type="Proteomes" id="UP001615411"/>
    </source>
</evidence>
<reference evidence="1" key="1">
    <citation type="submission" date="2024-10" db="EMBL/GenBank/DDBJ databases">
        <title>Aeromonas and Pseudomonas from the Cagarras Archipelago, Rio de Janeiro, Brazil.</title>
        <authorList>
            <person name="Canellas A.L.B."/>
            <person name="Laport M.S."/>
        </authorList>
    </citation>
    <scope>NUCLEOTIDE SEQUENCE</scope>
    <source>
        <strain evidence="1">ACP-7</strain>
    </source>
</reference>
<dbReference type="Proteomes" id="UP001615411">
    <property type="component" value="Unassembled WGS sequence"/>
</dbReference>
<protein>
    <submittedName>
        <fullName evidence="1">WD40/YVTN/BNR-like repeat-containing protein</fullName>
    </submittedName>
</protein>